<dbReference type="PANTHER" id="PTHR30185">
    <property type="entry name" value="CRYPTIC BETA-GLUCOSIDE BGL OPERON ANTITERMINATOR"/>
    <property type="match status" value="1"/>
</dbReference>
<dbReference type="InterPro" id="IPR036388">
    <property type="entry name" value="WH-like_DNA-bd_sf"/>
</dbReference>
<dbReference type="InterPro" id="IPR036095">
    <property type="entry name" value="PTS_EIIB-like_sf"/>
</dbReference>
<evidence type="ECO:0000256" key="4">
    <source>
        <dbReference type="ARBA" id="ARBA00023163"/>
    </source>
</evidence>
<keyword evidence="2" id="KW-0677">Repeat</keyword>
<accession>A0A1I2JR08</accession>
<dbReference type="PROSITE" id="PS51094">
    <property type="entry name" value="PTS_EIIA_TYPE_2"/>
    <property type="match status" value="1"/>
</dbReference>
<dbReference type="InterPro" id="IPR050661">
    <property type="entry name" value="BglG_antiterminators"/>
</dbReference>
<gene>
    <name evidence="8" type="ORF">SAMN05216353_10222</name>
</gene>
<dbReference type="Gene3D" id="1.10.10.10">
    <property type="entry name" value="Winged helix-like DNA-binding domain superfamily/Winged helix DNA-binding domain"/>
    <property type="match status" value="1"/>
</dbReference>
<evidence type="ECO:0000256" key="1">
    <source>
        <dbReference type="ARBA" id="ARBA00022679"/>
    </source>
</evidence>
<reference evidence="9" key="1">
    <citation type="submission" date="2016-10" db="EMBL/GenBank/DDBJ databases">
        <authorList>
            <person name="Varghese N."/>
            <person name="Submissions S."/>
        </authorList>
    </citation>
    <scope>NUCLEOTIDE SEQUENCE [LARGE SCALE GENOMIC DNA]</scope>
    <source>
        <strain evidence="9">FP5</strain>
    </source>
</reference>
<dbReference type="InterPro" id="IPR013196">
    <property type="entry name" value="HTH_11"/>
</dbReference>
<evidence type="ECO:0000256" key="3">
    <source>
        <dbReference type="ARBA" id="ARBA00023015"/>
    </source>
</evidence>
<feature type="domain" description="PRD" evidence="7">
    <location>
        <begin position="290"/>
        <end position="397"/>
    </location>
</feature>
<dbReference type="Pfam" id="PF00359">
    <property type="entry name" value="PTS_EIIA_2"/>
    <property type="match status" value="1"/>
</dbReference>
<dbReference type="InterPro" id="IPR001034">
    <property type="entry name" value="DeoR_HTH"/>
</dbReference>
<keyword evidence="9" id="KW-1185">Reference proteome</keyword>
<feature type="domain" description="PTS EIIB type-2" evidence="6">
    <location>
        <begin position="402"/>
        <end position="492"/>
    </location>
</feature>
<evidence type="ECO:0000313" key="8">
    <source>
        <dbReference type="EMBL" id="SFF57014.1"/>
    </source>
</evidence>
<dbReference type="GO" id="GO:0009401">
    <property type="term" value="P:phosphoenolpyruvate-dependent sugar phosphotransferase system"/>
    <property type="evidence" value="ECO:0007669"/>
    <property type="project" value="InterPro"/>
</dbReference>
<dbReference type="Gene3D" id="1.10.1790.10">
    <property type="entry name" value="PRD domain"/>
    <property type="match status" value="2"/>
</dbReference>
<dbReference type="GO" id="GO:0008982">
    <property type="term" value="F:protein-N(PI)-phosphohistidine-sugar phosphotransferase activity"/>
    <property type="evidence" value="ECO:0007669"/>
    <property type="project" value="InterPro"/>
</dbReference>
<dbReference type="InterPro" id="IPR011608">
    <property type="entry name" value="PRD"/>
</dbReference>
<dbReference type="RefSeq" id="WP_139205786.1">
    <property type="nucleotide sequence ID" value="NZ_FOOG01000002.1"/>
</dbReference>
<keyword evidence="4" id="KW-0804">Transcription</keyword>
<proteinExistence type="predicted"/>
<name>A0A1I2JR08_9BACI</name>
<dbReference type="SUPFAM" id="SSF63520">
    <property type="entry name" value="PTS-regulatory domain, PRD"/>
    <property type="match status" value="2"/>
</dbReference>
<dbReference type="InterPro" id="IPR036634">
    <property type="entry name" value="PRD_sf"/>
</dbReference>
<dbReference type="Gene3D" id="3.40.50.2300">
    <property type="match status" value="1"/>
</dbReference>
<dbReference type="SUPFAM" id="SSF55804">
    <property type="entry name" value="Phoshotransferase/anion transport protein"/>
    <property type="match status" value="1"/>
</dbReference>
<feature type="domain" description="PTS EIIA type-2" evidence="5">
    <location>
        <begin position="499"/>
        <end position="636"/>
    </location>
</feature>
<dbReference type="InterPro" id="IPR002178">
    <property type="entry name" value="PTS_EIIA_type-2_dom"/>
</dbReference>
<dbReference type="SMART" id="SM00420">
    <property type="entry name" value="HTH_DEOR"/>
    <property type="match status" value="1"/>
</dbReference>
<evidence type="ECO:0000259" key="5">
    <source>
        <dbReference type="PROSITE" id="PS51094"/>
    </source>
</evidence>
<dbReference type="InterPro" id="IPR016152">
    <property type="entry name" value="PTrfase/Anion_transptr"/>
</dbReference>
<dbReference type="Gene3D" id="3.40.930.10">
    <property type="entry name" value="Mannitol-specific EII, Chain A"/>
    <property type="match status" value="1"/>
</dbReference>
<evidence type="ECO:0000259" key="7">
    <source>
        <dbReference type="PROSITE" id="PS51372"/>
    </source>
</evidence>
<dbReference type="PROSITE" id="PS00372">
    <property type="entry name" value="PTS_EIIA_TYPE_2_HIS"/>
    <property type="match status" value="1"/>
</dbReference>
<dbReference type="Pfam" id="PF00874">
    <property type="entry name" value="PRD"/>
    <property type="match status" value="2"/>
</dbReference>
<evidence type="ECO:0000256" key="2">
    <source>
        <dbReference type="ARBA" id="ARBA00022737"/>
    </source>
</evidence>
<dbReference type="OrthoDB" id="3175596at2"/>
<dbReference type="InterPro" id="IPR013011">
    <property type="entry name" value="PTS_EIIB_2"/>
</dbReference>
<feature type="domain" description="PRD" evidence="7">
    <location>
        <begin position="180"/>
        <end position="285"/>
    </location>
</feature>
<sequence length="636" mass="73363">MNKRQTKLIQKLLLHTTESIRVQYLADELDCSEKTIRNDLKVIEQFLSVHGNAELSRKPGIGLHISISEEDKRKVFHELYRFDWNNEHDRLLEIGYRLLVEEKPLTLQGLADSYFATPAEIRNDMVTLSKWLYSFGLEIISKQRLGSTIQGKELDKRNALAHLPELVTEADNSTEYILQLFPKYETDLVRQSITRMLKQWAWELADDEVESLTIHALVMMKRVRQSASMVLTEEEIDQAKSSQEYQMTENFLTSIKNVMKLELPQSEKVYFTWHLMSFSHQDLLTKRDTDTDRLMSEVVNQLTAQLQIMTMTNFRNDPILMDGLNVHLSSTIHRVRHGLSIRNPMLNEIKKMYPYMFSMMVMALEEVNKTYSIVIPEDEAAYLVLHFQASVERLQKKRDIKKKVLIVCELGVGMSHLLQAKLEQSYKGMEIVDCIGVRDLDGKLKNASIDFILSTRDLGEQRIPTLVISPLLKAEDRKKLDQFLQKDAQKPLISSDLWQWLNSGTSHFEVEPMHRYQVIEMLGRELVEKKLVSQIFPQRAVMRERTSSTAIGGGIAIPHAPPGEVYESNVSTAVLKEPIEWGNERVSVVFLLAISKEDQTKIRSVMHIISRISSKPELVQEIIEAADLEDLKQVLK</sequence>
<dbReference type="Proteomes" id="UP000198897">
    <property type="component" value="Unassembled WGS sequence"/>
</dbReference>
<evidence type="ECO:0000313" key="9">
    <source>
        <dbReference type="Proteomes" id="UP000198897"/>
    </source>
</evidence>
<keyword evidence="3" id="KW-0805">Transcription regulation</keyword>
<dbReference type="CDD" id="cd00211">
    <property type="entry name" value="PTS_IIA_fru"/>
    <property type="match status" value="1"/>
</dbReference>
<dbReference type="PANTHER" id="PTHR30185:SF12">
    <property type="entry name" value="TRANSCRIPTIONAL REGULATOR MANR"/>
    <property type="match status" value="1"/>
</dbReference>
<organism evidence="8 9">
    <name type="scientific">Halobacillus alkaliphilus</name>
    <dbReference type="NCBI Taxonomy" id="396056"/>
    <lineage>
        <taxon>Bacteria</taxon>
        <taxon>Bacillati</taxon>
        <taxon>Bacillota</taxon>
        <taxon>Bacilli</taxon>
        <taxon>Bacillales</taxon>
        <taxon>Bacillaceae</taxon>
        <taxon>Halobacillus</taxon>
    </lineage>
</organism>
<dbReference type="SUPFAM" id="SSF52794">
    <property type="entry name" value="PTS system IIB component-like"/>
    <property type="match status" value="1"/>
</dbReference>
<dbReference type="EMBL" id="FOOG01000002">
    <property type="protein sequence ID" value="SFF57014.1"/>
    <property type="molecule type" value="Genomic_DNA"/>
</dbReference>
<dbReference type="PROSITE" id="PS51099">
    <property type="entry name" value="PTS_EIIB_TYPE_2"/>
    <property type="match status" value="1"/>
</dbReference>
<protein>
    <submittedName>
        <fullName evidence="8">Activator of the mannose operon, transcriptional antiterminator</fullName>
    </submittedName>
</protein>
<dbReference type="AlphaFoldDB" id="A0A1I2JR08"/>
<keyword evidence="1" id="KW-0808">Transferase</keyword>
<evidence type="ECO:0000259" key="6">
    <source>
        <dbReference type="PROSITE" id="PS51099"/>
    </source>
</evidence>
<dbReference type="Pfam" id="PF08279">
    <property type="entry name" value="HTH_11"/>
    <property type="match status" value="1"/>
</dbReference>
<dbReference type="CDD" id="cd05568">
    <property type="entry name" value="PTS_IIB_bgl_like"/>
    <property type="match status" value="1"/>
</dbReference>
<dbReference type="GO" id="GO:0003700">
    <property type="term" value="F:DNA-binding transcription factor activity"/>
    <property type="evidence" value="ECO:0007669"/>
    <property type="project" value="InterPro"/>
</dbReference>
<dbReference type="PROSITE" id="PS51372">
    <property type="entry name" value="PRD_2"/>
    <property type="match status" value="2"/>
</dbReference>